<comment type="caution">
    <text evidence="1">The sequence shown here is derived from an EMBL/GenBank/DDBJ whole genome shotgun (WGS) entry which is preliminary data.</text>
</comment>
<accession>A0A933GLP8</accession>
<name>A0A933GLP8_UNCTE</name>
<dbReference type="EMBL" id="JACQWF010000079">
    <property type="protein sequence ID" value="MBI4595069.1"/>
    <property type="molecule type" value="Genomic_DNA"/>
</dbReference>
<evidence type="ECO:0000313" key="2">
    <source>
        <dbReference type="Proteomes" id="UP000772181"/>
    </source>
</evidence>
<sequence length="188" mass="21479">MDEALHSEHTPKIIKAIGYAVAACRQETPPLLDKLKQHISIRALLSNVPVKQVVSAMRGSSLKTPYFWRLFARAQEETGCILQACSLWEECRRNAVQAGLFSENSPQVVATYLHIAALLHTLPSDELVRQRKAFSSQFKGYREYYLDQPPEIKAAVPRQGEERAGMYFLFPEQLYERAKTDKEDLLIR</sequence>
<proteinExistence type="predicted"/>
<evidence type="ECO:0000313" key="1">
    <source>
        <dbReference type="EMBL" id="MBI4595069.1"/>
    </source>
</evidence>
<protein>
    <submittedName>
        <fullName evidence="1">Uncharacterized protein</fullName>
    </submittedName>
</protein>
<reference evidence="1" key="1">
    <citation type="submission" date="2020-07" db="EMBL/GenBank/DDBJ databases">
        <title>Huge and variable diversity of episymbiotic CPR bacteria and DPANN archaea in groundwater ecosystems.</title>
        <authorList>
            <person name="He C.Y."/>
            <person name="Keren R."/>
            <person name="Whittaker M."/>
            <person name="Farag I.F."/>
            <person name="Doudna J."/>
            <person name="Cate J.H.D."/>
            <person name="Banfield J.F."/>
        </authorList>
    </citation>
    <scope>NUCLEOTIDE SEQUENCE</scope>
    <source>
        <strain evidence="1">NC_groundwater_1482_Ag_S-0.65um_47_24</strain>
    </source>
</reference>
<organism evidence="1 2">
    <name type="scientific">Tectimicrobiota bacterium</name>
    <dbReference type="NCBI Taxonomy" id="2528274"/>
    <lineage>
        <taxon>Bacteria</taxon>
        <taxon>Pseudomonadati</taxon>
        <taxon>Nitrospinota/Tectimicrobiota group</taxon>
        <taxon>Candidatus Tectimicrobiota</taxon>
    </lineage>
</organism>
<gene>
    <name evidence="1" type="ORF">HY730_01670</name>
</gene>
<dbReference type="Proteomes" id="UP000772181">
    <property type="component" value="Unassembled WGS sequence"/>
</dbReference>
<dbReference type="AlphaFoldDB" id="A0A933GLP8"/>